<reference evidence="3 4" key="1">
    <citation type="submission" date="2019-03" db="EMBL/GenBank/DDBJ databases">
        <title>Draft Genome Sequence of Duganella callidus sp. nov., a Novel Duganella Species Isolated from Cultivated Soil.</title>
        <authorList>
            <person name="Raths R."/>
            <person name="Peta V."/>
            <person name="Bucking H."/>
        </authorList>
    </citation>
    <scope>NUCLEOTIDE SEQUENCE [LARGE SCALE GENOMIC DNA]</scope>
    <source>
        <strain evidence="3 4">DN04</strain>
    </source>
</reference>
<dbReference type="OrthoDB" id="2160841at2"/>
<evidence type="ECO:0000313" key="4">
    <source>
        <dbReference type="Proteomes" id="UP000297729"/>
    </source>
</evidence>
<gene>
    <name evidence="3" type="ORF">E4L98_29410</name>
</gene>
<accession>A0A4Y9RZU4</accession>
<keyword evidence="1" id="KW-0433">Leucine-rich repeat</keyword>
<keyword evidence="2" id="KW-0677">Repeat</keyword>
<organism evidence="3 4">
    <name type="scientific">Duganella callida</name>
    <dbReference type="NCBI Taxonomy" id="2561932"/>
    <lineage>
        <taxon>Bacteria</taxon>
        <taxon>Pseudomonadati</taxon>
        <taxon>Pseudomonadota</taxon>
        <taxon>Betaproteobacteria</taxon>
        <taxon>Burkholderiales</taxon>
        <taxon>Oxalobacteraceae</taxon>
        <taxon>Telluria group</taxon>
        <taxon>Duganella</taxon>
    </lineage>
</organism>
<dbReference type="SUPFAM" id="SSF52075">
    <property type="entry name" value="Outer arm dynein light chain 1"/>
    <property type="match status" value="1"/>
</dbReference>
<dbReference type="Gene3D" id="3.80.10.10">
    <property type="entry name" value="Ribonuclease Inhibitor"/>
    <property type="match status" value="1"/>
</dbReference>
<keyword evidence="4" id="KW-1185">Reference proteome</keyword>
<dbReference type="InterPro" id="IPR052574">
    <property type="entry name" value="CDIRP"/>
</dbReference>
<protein>
    <submittedName>
        <fullName evidence="3">Leucine-rich repeat domain-containing protein</fullName>
    </submittedName>
</protein>
<dbReference type="GO" id="GO:0035591">
    <property type="term" value="F:signaling adaptor activity"/>
    <property type="evidence" value="ECO:0007669"/>
    <property type="project" value="TreeGrafter"/>
</dbReference>
<dbReference type="RefSeq" id="WP_135205094.1">
    <property type="nucleotide sequence ID" value="NZ_SPVG01000277.1"/>
</dbReference>
<sequence>MDEIKTGFAGWWARRADPTLLHDERVILAAIAPQLSELVNLPGDRIDPETAEHAAAHVTRLDIVDCLGDTFSSLEPLPRILNAPLRELAVHTPTLRDLTGVEAFPTLTSLSASDARLTSIAALAELKALDTLDIRANQIDSLAPLGAATGLKQLHCAGNRIDTLAPLRGHAGLELLTIGGGVAEMKIDDRLIRPFRLLDNPIDDAGMLADHPLLGNILTRVDLIDMLFYHVATGKLMIRTTANRVGRSNRFIAPLNSAPAMTVTVCAMSLLPRAGVDRLLVALHLAHLNGAPFASGDAVALAVLDTPDRGTATMPENAPLIDDATSAWVAGPMGMGREPVLLLECRRHLPFQ</sequence>
<dbReference type="Proteomes" id="UP000297729">
    <property type="component" value="Unassembled WGS sequence"/>
</dbReference>
<comment type="caution">
    <text evidence="3">The sequence shown here is derived from an EMBL/GenBank/DDBJ whole genome shotgun (WGS) entry which is preliminary data.</text>
</comment>
<dbReference type="PANTHER" id="PTHR47566:SF1">
    <property type="entry name" value="PROTEIN NUD1"/>
    <property type="match status" value="1"/>
</dbReference>
<proteinExistence type="predicted"/>
<dbReference type="PANTHER" id="PTHR47566">
    <property type="match status" value="1"/>
</dbReference>
<dbReference type="InterPro" id="IPR032675">
    <property type="entry name" value="LRR_dom_sf"/>
</dbReference>
<evidence type="ECO:0000313" key="3">
    <source>
        <dbReference type="EMBL" id="TFW13265.1"/>
    </source>
</evidence>
<evidence type="ECO:0000256" key="1">
    <source>
        <dbReference type="ARBA" id="ARBA00022614"/>
    </source>
</evidence>
<evidence type="ECO:0000256" key="2">
    <source>
        <dbReference type="ARBA" id="ARBA00022737"/>
    </source>
</evidence>
<name>A0A4Y9RZU4_9BURK</name>
<dbReference type="AlphaFoldDB" id="A0A4Y9RZU4"/>
<dbReference type="EMBL" id="SPVG01000277">
    <property type="protein sequence ID" value="TFW13265.1"/>
    <property type="molecule type" value="Genomic_DNA"/>
</dbReference>